<keyword evidence="3" id="KW-1185">Reference proteome</keyword>
<dbReference type="KEGG" id="xba:C7S18_19170"/>
<dbReference type="InterPro" id="IPR053135">
    <property type="entry name" value="AKR2_Oxidoreductase"/>
</dbReference>
<sequence>MQTSANAPLPLRTRLIPADQRPLPILGLGTWARFADDGPTRQVLGAFVGAGGRLIDSSPMYGDAEVAVGTLVSDLKPSEPLFTATKVWTTGREPGRRQIDTSIARMGHVDLLQIHNLLDWKTHIETLRALQSEGRIRYVGLTHYQDSAHAELERLITRLKPEFIQVNLSIADRHAETRLLPMAADAGVAVLINRPFEEGALFESVRGLNVPDAAKELGLTSWAQVFLAFVMAHPAVTCVLAATKQPHHLEDNLQAARLPALTSRQREQLRTLWTSATDASV</sequence>
<evidence type="ECO:0000259" key="1">
    <source>
        <dbReference type="Pfam" id="PF00248"/>
    </source>
</evidence>
<evidence type="ECO:0000313" key="2">
    <source>
        <dbReference type="EMBL" id="AVQ00193.1"/>
    </source>
</evidence>
<dbReference type="PANTHER" id="PTHR43312">
    <property type="entry name" value="D-THREO-ALDOSE 1-DEHYDROGENASE"/>
    <property type="match status" value="1"/>
</dbReference>
<dbReference type="OrthoDB" id="8563187at2"/>
<protein>
    <submittedName>
        <fullName evidence="2">Aldo/keto reductase</fullName>
    </submittedName>
</protein>
<proteinExistence type="predicted"/>
<feature type="domain" description="NADP-dependent oxidoreductase" evidence="1">
    <location>
        <begin position="26"/>
        <end position="272"/>
    </location>
</feature>
<dbReference type="SUPFAM" id="SSF51430">
    <property type="entry name" value="NAD(P)-linked oxidoreductase"/>
    <property type="match status" value="1"/>
</dbReference>
<dbReference type="EMBL" id="CP027860">
    <property type="protein sequence ID" value="AVQ00193.1"/>
    <property type="molecule type" value="Genomic_DNA"/>
</dbReference>
<evidence type="ECO:0000313" key="3">
    <source>
        <dbReference type="Proteomes" id="UP000241074"/>
    </source>
</evidence>
<dbReference type="Pfam" id="PF00248">
    <property type="entry name" value="Aldo_ket_red"/>
    <property type="match status" value="1"/>
</dbReference>
<dbReference type="InterPro" id="IPR023210">
    <property type="entry name" value="NADP_OxRdtase_dom"/>
</dbReference>
<dbReference type="InterPro" id="IPR036812">
    <property type="entry name" value="NAD(P)_OxRdtase_dom_sf"/>
</dbReference>
<reference evidence="2 3" key="1">
    <citation type="submission" date="2018-03" db="EMBL/GenBank/DDBJ databases">
        <title>Ahniella affigens gen. nov., sp. nov., a gammaproteobacterium isolated from sandy soil near a stream.</title>
        <authorList>
            <person name="Ko Y."/>
            <person name="Kim J.-H."/>
        </authorList>
    </citation>
    <scope>NUCLEOTIDE SEQUENCE [LARGE SCALE GENOMIC DNA]</scope>
    <source>
        <strain evidence="2 3">D13</strain>
    </source>
</reference>
<gene>
    <name evidence="2" type="ORF">C7S18_19170</name>
</gene>
<dbReference type="Gene3D" id="3.20.20.100">
    <property type="entry name" value="NADP-dependent oxidoreductase domain"/>
    <property type="match status" value="1"/>
</dbReference>
<dbReference type="PANTHER" id="PTHR43312:SF1">
    <property type="entry name" value="NADP-DEPENDENT OXIDOREDUCTASE DOMAIN-CONTAINING PROTEIN"/>
    <property type="match status" value="1"/>
</dbReference>
<reference evidence="2 3" key="2">
    <citation type="submission" date="2018-03" db="EMBL/GenBank/DDBJ databases">
        <authorList>
            <person name="Keele B.F."/>
        </authorList>
    </citation>
    <scope>NUCLEOTIDE SEQUENCE [LARGE SCALE GENOMIC DNA]</scope>
    <source>
        <strain evidence="2 3">D13</strain>
    </source>
</reference>
<name>A0A2P1PZA7_9GAMM</name>
<dbReference type="AlphaFoldDB" id="A0A2P1PZA7"/>
<organism evidence="2 3">
    <name type="scientific">Ahniella affigens</name>
    <dbReference type="NCBI Taxonomy" id="2021234"/>
    <lineage>
        <taxon>Bacteria</taxon>
        <taxon>Pseudomonadati</taxon>
        <taxon>Pseudomonadota</taxon>
        <taxon>Gammaproteobacteria</taxon>
        <taxon>Lysobacterales</taxon>
        <taxon>Rhodanobacteraceae</taxon>
        <taxon>Ahniella</taxon>
    </lineage>
</organism>
<dbReference type="CDD" id="cd19095">
    <property type="entry name" value="AKR_PA4992-like"/>
    <property type="match status" value="1"/>
</dbReference>
<accession>A0A2P1PZA7</accession>
<dbReference type="Proteomes" id="UP000241074">
    <property type="component" value="Chromosome"/>
</dbReference>